<dbReference type="InterPro" id="IPR046833">
    <property type="entry name" value="ABC_N"/>
</dbReference>
<dbReference type="PANTHER" id="PTHR38149">
    <property type="entry name" value="ATPASE"/>
    <property type="match status" value="1"/>
</dbReference>
<gene>
    <name evidence="4" type="ORF">DealDRAFT_2229</name>
</gene>
<dbReference type="SUPFAM" id="SSF52540">
    <property type="entry name" value="P-loop containing nucleoside triphosphate hydrolases"/>
    <property type="match status" value="1"/>
</dbReference>
<dbReference type="eggNOG" id="COG3044">
    <property type="taxonomic scope" value="Bacteria"/>
</dbReference>
<feature type="domain" description="MRB1590-like C-terminal" evidence="3">
    <location>
        <begin position="463"/>
        <end position="565"/>
    </location>
</feature>
<dbReference type="EMBL" id="ACJM01000011">
    <property type="protein sequence ID" value="EEG76968.1"/>
    <property type="molecule type" value="Genomic_DNA"/>
</dbReference>
<sequence length="566" mass="61810">MNMETVLQRIDGKGYKAYQDLVGTYTFEQFTLHIDYVQPDPFANPSRMRVIIPRCAANILPEWTDSAVRRTALTDFLARQVAAALAGRRSKGGGSGKSGLLEIDAPGQEVLLRTAVAIDEESIDIRLSAGLPAAGRRILARQAQRMLGDDLPAVIRQSVGNLNPRLVEEHLQLAENQQAIREHLRDHGLICFVNNGAILPRVSGVSNRPLPADRAVLFKSPPEMEVTISLPHGQPLCGMGIKAGITLIAGGGYHGKSTLLAAIERGVYNHVAGDGREYVISDETACKIRAEDGRRVEKVNISPFIANLPLGKDTTEFSSEDASGSTSQAANIMEMLEAGSRVLLMDEDTSATNFLIRDARMQSLVAKDKEPITPFIDKVRLLYEQKGVSTIMVLGGSGDYFDVADRVIMMDEYRPLDVTDQAQKVAAQIPCRRNAEGGSDFGEVTARIPAKHSFQPRRGNKEKVEAKGLHTILYGTARSELAFVEQLVDASQTRSIARALKTLAERLADDQTPLSTLLDNLYAVIEQDGLEAISPYRGKHPGDLALPRRFEVAAAINRLQSLKIKA</sequence>
<dbReference type="Proteomes" id="UP000006443">
    <property type="component" value="Unassembled WGS sequence"/>
</dbReference>
<dbReference type="RefSeq" id="WP_008517440.1">
    <property type="nucleotide sequence ID" value="NZ_ACJM01000011.1"/>
</dbReference>
<dbReference type="AlphaFoldDB" id="C0GIC0"/>
<accession>C0GIC0</accession>
<dbReference type="InterPro" id="IPR019195">
    <property type="entry name" value="ABC_ATPase_put"/>
</dbReference>
<feature type="domain" description="ATPase of the ABC class C-terminal" evidence="1">
    <location>
        <begin position="166"/>
        <end position="446"/>
    </location>
</feature>
<evidence type="ECO:0000259" key="2">
    <source>
        <dbReference type="Pfam" id="PF20446"/>
    </source>
</evidence>
<name>C0GIC0_DETAL</name>
<proteinExistence type="predicted"/>
<dbReference type="Pfam" id="PF21117">
    <property type="entry name" value="MRB1590_C"/>
    <property type="match status" value="1"/>
</dbReference>
<dbReference type="InterPro" id="IPR046834">
    <property type="entry name" value="ABC_ATPase_C"/>
</dbReference>
<dbReference type="InterPro" id="IPR027417">
    <property type="entry name" value="P-loop_NTPase"/>
</dbReference>
<evidence type="ECO:0000259" key="3">
    <source>
        <dbReference type="Pfam" id="PF21117"/>
    </source>
</evidence>
<dbReference type="Pfam" id="PF20446">
    <property type="entry name" value="ABC_N"/>
    <property type="match status" value="1"/>
</dbReference>
<feature type="domain" description="ATPase of the ABC class N-terminal" evidence="2">
    <location>
        <begin position="3"/>
        <end position="159"/>
    </location>
</feature>
<dbReference type="Pfam" id="PF09818">
    <property type="entry name" value="ABC_ATPase"/>
    <property type="match status" value="1"/>
</dbReference>
<evidence type="ECO:0000313" key="4">
    <source>
        <dbReference type="EMBL" id="EEG76968.1"/>
    </source>
</evidence>
<reference evidence="4 5" key="1">
    <citation type="submission" date="2009-02" db="EMBL/GenBank/DDBJ databases">
        <title>Sequencing of the draft genome and assembly of Dethiobacter alkaliphilus AHT 1.</title>
        <authorList>
            <consortium name="US DOE Joint Genome Institute (JGI-PGF)"/>
            <person name="Lucas S."/>
            <person name="Copeland A."/>
            <person name="Lapidus A."/>
            <person name="Glavina del Rio T."/>
            <person name="Dalin E."/>
            <person name="Tice H."/>
            <person name="Bruce D."/>
            <person name="Goodwin L."/>
            <person name="Pitluck S."/>
            <person name="Larimer F."/>
            <person name="Land M.L."/>
            <person name="Hauser L."/>
            <person name="Muyzer G."/>
        </authorList>
    </citation>
    <scope>NUCLEOTIDE SEQUENCE [LARGE SCALE GENOMIC DNA]</scope>
    <source>
        <strain evidence="4 5">AHT 1</strain>
    </source>
</reference>
<evidence type="ECO:0000313" key="5">
    <source>
        <dbReference type="Proteomes" id="UP000006443"/>
    </source>
</evidence>
<evidence type="ECO:0000259" key="1">
    <source>
        <dbReference type="Pfam" id="PF09818"/>
    </source>
</evidence>
<organism evidence="4 5">
    <name type="scientific">Dethiobacter alkaliphilus AHT 1</name>
    <dbReference type="NCBI Taxonomy" id="555088"/>
    <lineage>
        <taxon>Bacteria</taxon>
        <taxon>Bacillati</taxon>
        <taxon>Bacillota</taxon>
        <taxon>Dethiobacteria</taxon>
        <taxon>Dethiobacterales</taxon>
        <taxon>Dethiobacteraceae</taxon>
        <taxon>Dethiobacter</taxon>
    </lineage>
</organism>
<comment type="caution">
    <text evidence="4">The sequence shown here is derived from an EMBL/GenBank/DDBJ whole genome shotgun (WGS) entry which is preliminary data.</text>
</comment>
<protein>
    <submittedName>
        <fullName evidence="4">ATPase</fullName>
    </submittedName>
</protein>
<dbReference type="PANTHER" id="PTHR38149:SF1">
    <property type="entry name" value="ATPASE"/>
    <property type="match status" value="1"/>
</dbReference>
<dbReference type="InterPro" id="IPR049069">
    <property type="entry name" value="MRB1590-like_C"/>
</dbReference>
<keyword evidence="5" id="KW-1185">Reference proteome</keyword>